<reference evidence="2 3" key="1">
    <citation type="journal article" date="2018" name="Mol. Biol. Evol.">
        <title>Broad Genomic Sampling Reveals a Smut Pathogenic Ancestry of the Fungal Clade Ustilaginomycotina.</title>
        <authorList>
            <person name="Kijpornyongpan T."/>
            <person name="Mondo S.J."/>
            <person name="Barry K."/>
            <person name="Sandor L."/>
            <person name="Lee J."/>
            <person name="Lipzen A."/>
            <person name="Pangilinan J."/>
            <person name="LaButti K."/>
            <person name="Hainaut M."/>
            <person name="Henrissat B."/>
            <person name="Grigoriev I.V."/>
            <person name="Spatafora J.W."/>
            <person name="Aime M.C."/>
        </authorList>
    </citation>
    <scope>NUCLEOTIDE SEQUENCE [LARGE SCALE GENOMIC DNA]</scope>
    <source>
        <strain evidence="2 3">MCA 3882</strain>
    </source>
</reference>
<dbReference type="PANTHER" id="PTHR43798">
    <property type="entry name" value="MONOACYLGLYCEROL LIPASE"/>
    <property type="match status" value="1"/>
</dbReference>
<organism evidence="2 3">
    <name type="scientific">Meira miltonrushii</name>
    <dbReference type="NCBI Taxonomy" id="1280837"/>
    <lineage>
        <taxon>Eukaryota</taxon>
        <taxon>Fungi</taxon>
        <taxon>Dikarya</taxon>
        <taxon>Basidiomycota</taxon>
        <taxon>Ustilaginomycotina</taxon>
        <taxon>Exobasidiomycetes</taxon>
        <taxon>Exobasidiales</taxon>
        <taxon>Brachybasidiaceae</taxon>
        <taxon>Meira</taxon>
    </lineage>
</organism>
<dbReference type="GO" id="GO:0046464">
    <property type="term" value="P:acylglycerol catabolic process"/>
    <property type="evidence" value="ECO:0007669"/>
    <property type="project" value="TreeGrafter"/>
</dbReference>
<name>A0A316V1I1_9BASI</name>
<dbReference type="GO" id="GO:0016020">
    <property type="term" value="C:membrane"/>
    <property type="evidence" value="ECO:0007669"/>
    <property type="project" value="TreeGrafter"/>
</dbReference>
<dbReference type="OrthoDB" id="411064at2759"/>
<dbReference type="Gene3D" id="3.40.50.1820">
    <property type="entry name" value="alpha/beta hydrolase"/>
    <property type="match status" value="1"/>
</dbReference>
<evidence type="ECO:0000313" key="2">
    <source>
        <dbReference type="EMBL" id="PWN31409.1"/>
    </source>
</evidence>
<dbReference type="AlphaFoldDB" id="A0A316V1I1"/>
<dbReference type="SUPFAM" id="SSF53474">
    <property type="entry name" value="alpha/beta-Hydrolases"/>
    <property type="match status" value="1"/>
</dbReference>
<dbReference type="InterPro" id="IPR029058">
    <property type="entry name" value="AB_hydrolase_fold"/>
</dbReference>
<dbReference type="GO" id="GO:0047372">
    <property type="term" value="F:monoacylglycerol lipase activity"/>
    <property type="evidence" value="ECO:0007669"/>
    <property type="project" value="TreeGrafter"/>
</dbReference>
<keyword evidence="3" id="KW-1185">Reference proteome</keyword>
<evidence type="ECO:0000313" key="3">
    <source>
        <dbReference type="Proteomes" id="UP000245771"/>
    </source>
</evidence>
<gene>
    <name evidence="2" type="ORF">FA14DRAFT_182759</name>
</gene>
<dbReference type="PRINTS" id="PR00111">
    <property type="entry name" value="ABHYDROLASE"/>
</dbReference>
<dbReference type="STRING" id="1280837.A0A316V1I1"/>
<dbReference type="PANTHER" id="PTHR43798:SF5">
    <property type="entry name" value="MONOACYLGLYCEROL LIPASE ABHD6"/>
    <property type="match status" value="1"/>
</dbReference>
<keyword evidence="2" id="KW-0378">Hydrolase</keyword>
<evidence type="ECO:0000259" key="1">
    <source>
        <dbReference type="Pfam" id="PF00561"/>
    </source>
</evidence>
<dbReference type="GeneID" id="37023025"/>
<protein>
    <submittedName>
        <fullName evidence="2">Alpha/beta-hydrolase</fullName>
    </submittedName>
</protein>
<sequence>MTDLVQLKNGKLYHLEQKGTTQGPIALFVHGLGGNLHFFDAIIALGKLEENHNIILIDWEGHGLTPMSNNEKLSVNSLVEDIRYLLDYLEISKSVPIVLFGHSLGGLIATTFAALDEYNVEKLILLGPVQALGAAGQEAMRARAQLVERKGMSSIVNTICQVGLSEQSKNQNPLCIAFVRQSIMLTNSLGYSNACKALASAHDPNYGSIKAATLIISGSDDKTAPPPSIAKLSKAISQTTKVHQVEDIGHWHAIENPAAVSQAICTFLFNA</sequence>
<feature type="domain" description="AB hydrolase-1" evidence="1">
    <location>
        <begin position="27"/>
        <end position="257"/>
    </location>
</feature>
<dbReference type="RefSeq" id="XP_025351711.1">
    <property type="nucleotide sequence ID" value="XM_025501244.1"/>
</dbReference>
<dbReference type="Pfam" id="PF00561">
    <property type="entry name" value="Abhydrolase_1"/>
    <property type="match status" value="1"/>
</dbReference>
<accession>A0A316V1I1</accession>
<dbReference type="Proteomes" id="UP000245771">
    <property type="component" value="Unassembled WGS sequence"/>
</dbReference>
<dbReference type="EMBL" id="KZ819609">
    <property type="protein sequence ID" value="PWN31409.1"/>
    <property type="molecule type" value="Genomic_DNA"/>
</dbReference>
<dbReference type="InterPro" id="IPR000073">
    <property type="entry name" value="AB_hydrolase_1"/>
</dbReference>
<dbReference type="InterPro" id="IPR050266">
    <property type="entry name" value="AB_hydrolase_sf"/>
</dbReference>
<dbReference type="InParanoid" id="A0A316V1I1"/>
<proteinExistence type="predicted"/>